<gene>
    <name evidence="1" type="ORF">MPC4_110024</name>
</gene>
<accession>A0A8B6M1U4</accession>
<evidence type="ECO:0000313" key="1">
    <source>
        <dbReference type="EMBL" id="VTZ48724.1"/>
    </source>
</evidence>
<sequence>MLPVSMMALTSKLERASRCSRASVIVVAAARSCSVRRGRLASGTFCFLSIQIFFLNIWTESASAVDGARPAQAGVPALVRGAAARERSDKALRRRPRGRIHAPLTRFFVGCASIAFSEAPEAMRRGGALSMEFPSS</sequence>
<comment type="caution">
    <text evidence="1">The sequence shown here is derived from an EMBL/GenBank/DDBJ whole genome shotgun (WGS) entry which is preliminary data.</text>
</comment>
<dbReference type="EMBL" id="CABFMQ020000013">
    <property type="protein sequence ID" value="VTZ48724.1"/>
    <property type="molecule type" value="Genomic_DNA"/>
</dbReference>
<dbReference type="Proteomes" id="UP000485880">
    <property type="component" value="Unassembled WGS sequence"/>
</dbReference>
<evidence type="ECO:0000313" key="2">
    <source>
        <dbReference type="Proteomes" id="UP000485880"/>
    </source>
</evidence>
<reference evidence="1 2" key="1">
    <citation type="submission" date="2019-05" db="EMBL/GenBank/DDBJ databases">
        <authorList>
            <person name="Farhan Ul Haque M."/>
        </authorList>
    </citation>
    <scope>NUCLEOTIDE SEQUENCE [LARGE SCALE GENOMIC DNA]</scope>
    <source>
        <strain evidence="1">2</strain>
    </source>
</reference>
<keyword evidence="2" id="KW-1185">Reference proteome</keyword>
<name>A0A8B6M1U4_METTU</name>
<protein>
    <submittedName>
        <fullName evidence="1">Uncharacterized protein</fullName>
    </submittedName>
</protein>
<organism evidence="1 2">
    <name type="scientific">Methylocella tundrae</name>
    <dbReference type="NCBI Taxonomy" id="227605"/>
    <lineage>
        <taxon>Bacteria</taxon>
        <taxon>Pseudomonadati</taxon>
        <taxon>Pseudomonadota</taxon>
        <taxon>Alphaproteobacteria</taxon>
        <taxon>Hyphomicrobiales</taxon>
        <taxon>Beijerinckiaceae</taxon>
        <taxon>Methylocella</taxon>
    </lineage>
</organism>
<dbReference type="AlphaFoldDB" id="A0A8B6M1U4"/>
<proteinExistence type="predicted"/>